<dbReference type="Proteomes" id="UP000035682">
    <property type="component" value="Unplaced"/>
</dbReference>
<sequence length="287" mass="33156">MLKIYWLHCNKCGFHLDSKKNIQFILCSCQDILCSKCFGASPQSSSSEKLVHCILCNASVRTSYIESSMNPSLKKLFAHTRELAKYSLNDIRTIMAFQKKQQDRYGKVILMKDKKMKECLNKIELKLATQKKSLKNKNLNKFDEILKYEKKISQIDTNIKILEDFCNKFTNEAKEQIKSQCSSDFNKSTLSNVQEKCFTQLSTVSSSRIEDMISLSRHVDDRSKLSDLNAEYKCLSLNSRKREYSETNFSQSRYFSPLISSTPLTKGNKKMLITDKCANKISPIYKQ</sequence>
<keyword evidence="2" id="KW-1185">Reference proteome</keyword>
<reference evidence="1" key="2">
    <citation type="submission" date="2014-09" db="EMBL/GenBank/DDBJ databases">
        <authorList>
            <person name="Aslett A.Martin."/>
        </authorList>
    </citation>
    <scope>NUCLEOTIDE SEQUENCE</scope>
    <source>
        <strain evidence="1">ED321 Heterogonic</strain>
    </source>
</reference>
<proteinExistence type="predicted"/>
<evidence type="ECO:0000313" key="1">
    <source>
        <dbReference type="EMBL" id="CEF66292.1"/>
    </source>
</evidence>
<evidence type="ECO:0000313" key="2">
    <source>
        <dbReference type="Proteomes" id="UP000035682"/>
    </source>
</evidence>
<dbReference type="GeneID" id="36378656"/>
<dbReference type="WormBase" id="SRAE_2000096200">
    <property type="protein sequence ID" value="SRP02499"/>
    <property type="gene ID" value="WBGene00261162"/>
</dbReference>
<protein>
    <submittedName>
        <fullName evidence="3">RING-type domain-containing protein</fullName>
    </submittedName>
</protein>
<gene>
    <name evidence="1 3 4" type="ORF">SRAE_2000096200</name>
</gene>
<evidence type="ECO:0000313" key="4">
    <source>
        <dbReference type="WormBase" id="SRAE_2000096200"/>
    </source>
</evidence>
<reference evidence="3" key="3">
    <citation type="submission" date="2020-12" db="UniProtKB">
        <authorList>
            <consortium name="WormBaseParasite"/>
        </authorList>
    </citation>
    <scope>IDENTIFICATION</scope>
</reference>
<reference evidence="2" key="1">
    <citation type="submission" date="2014-09" db="EMBL/GenBank/DDBJ databases">
        <authorList>
            <person name="Martin A.A."/>
        </authorList>
    </citation>
    <scope>NUCLEOTIDE SEQUENCE</scope>
    <source>
        <strain evidence="2">ED321</strain>
    </source>
</reference>
<organism evidence="1">
    <name type="scientific">Strongyloides ratti</name>
    <name type="common">Parasitic roundworm</name>
    <dbReference type="NCBI Taxonomy" id="34506"/>
    <lineage>
        <taxon>Eukaryota</taxon>
        <taxon>Metazoa</taxon>
        <taxon>Ecdysozoa</taxon>
        <taxon>Nematoda</taxon>
        <taxon>Chromadorea</taxon>
        <taxon>Rhabditida</taxon>
        <taxon>Tylenchina</taxon>
        <taxon>Panagrolaimomorpha</taxon>
        <taxon>Strongyloidoidea</taxon>
        <taxon>Strongyloididae</taxon>
        <taxon>Strongyloides</taxon>
    </lineage>
</organism>
<evidence type="ECO:0000313" key="3">
    <source>
        <dbReference type="WBParaSite" id="SRAE_2000096200.1"/>
    </source>
</evidence>
<accession>A0A090L977</accession>
<name>A0A090L977_STRRB</name>
<dbReference type="CTD" id="36378656"/>
<dbReference type="WBParaSite" id="SRAE_2000096200.1">
    <property type="protein sequence ID" value="SRAE_2000096200.1"/>
    <property type="gene ID" value="WBGene00261162"/>
</dbReference>
<dbReference type="EMBL" id="LN609529">
    <property type="protein sequence ID" value="CEF66292.1"/>
    <property type="molecule type" value="Genomic_DNA"/>
</dbReference>
<dbReference type="STRING" id="34506.A0A090L977"/>
<dbReference type="AlphaFoldDB" id="A0A090L977"/>
<dbReference type="RefSeq" id="XP_024505492.1">
    <property type="nucleotide sequence ID" value="XM_024651857.1"/>
</dbReference>